<dbReference type="GO" id="GO:0016787">
    <property type="term" value="F:hydrolase activity"/>
    <property type="evidence" value="ECO:0007669"/>
    <property type="project" value="UniProtKB-KW"/>
</dbReference>
<dbReference type="EMBL" id="JBHUGS010000004">
    <property type="protein sequence ID" value="MFD1952080.1"/>
    <property type="molecule type" value="Genomic_DNA"/>
</dbReference>
<dbReference type="InterPro" id="IPR050266">
    <property type="entry name" value="AB_hydrolase_sf"/>
</dbReference>
<comment type="caution">
    <text evidence="2">The sequence shown here is derived from an EMBL/GenBank/DDBJ whole genome shotgun (WGS) entry which is preliminary data.</text>
</comment>
<dbReference type="PANTHER" id="PTHR43798">
    <property type="entry name" value="MONOACYLGLYCEROL LIPASE"/>
    <property type="match status" value="1"/>
</dbReference>
<dbReference type="SUPFAM" id="SSF53474">
    <property type="entry name" value="alpha/beta-Hydrolases"/>
    <property type="match status" value="1"/>
</dbReference>
<dbReference type="InterPro" id="IPR029058">
    <property type="entry name" value="AB_hydrolase_fold"/>
</dbReference>
<sequence length="287" mass="30745">MTAWTDGYWWSKDGIRLHYRDYAGDAAKPPILCIPGLTRNARDFEGLAAVLSPEWRVICVSLRGRADSGYARDPMSYVPLVYLQDLEALIETLGLERFVAVGTSLGGILTMLLAATGGGRIAGAVLNDIGPVLDPVGMARIKGYVGKNNSFPTWLHAARAIAETNGAAFPRFQIGDWVAMAKRLCRLTPAGRIVFDYDMSIAEPMRVPNEGALDMWPAFAALGSVPLLLVRGALSDLLSEETAGDMAARAPSLEVVTVPEVGHAPTLDEDEARAGILRLLGRVLAAG</sequence>
<keyword evidence="2" id="KW-0378">Hydrolase</keyword>
<dbReference type="Gene3D" id="3.40.50.1820">
    <property type="entry name" value="alpha/beta hydrolase"/>
    <property type="match status" value="1"/>
</dbReference>
<gene>
    <name evidence="2" type="ORF">ACFSGX_15005</name>
</gene>
<dbReference type="Proteomes" id="UP001597400">
    <property type="component" value="Unassembled WGS sequence"/>
</dbReference>
<name>A0ABW4TZB5_9SPHN</name>
<proteinExistence type="predicted"/>
<evidence type="ECO:0000259" key="1">
    <source>
        <dbReference type="Pfam" id="PF12697"/>
    </source>
</evidence>
<keyword evidence="3" id="KW-1185">Reference proteome</keyword>
<dbReference type="Pfam" id="PF12697">
    <property type="entry name" value="Abhydrolase_6"/>
    <property type="match status" value="1"/>
</dbReference>
<feature type="domain" description="AB hydrolase-1" evidence="1">
    <location>
        <begin position="31"/>
        <end position="271"/>
    </location>
</feature>
<evidence type="ECO:0000313" key="2">
    <source>
        <dbReference type="EMBL" id="MFD1952080.1"/>
    </source>
</evidence>
<reference evidence="3" key="1">
    <citation type="journal article" date="2019" name="Int. J. Syst. Evol. Microbiol.">
        <title>The Global Catalogue of Microorganisms (GCM) 10K type strain sequencing project: providing services to taxonomists for standard genome sequencing and annotation.</title>
        <authorList>
            <consortium name="The Broad Institute Genomics Platform"/>
            <consortium name="The Broad Institute Genome Sequencing Center for Infectious Disease"/>
            <person name="Wu L."/>
            <person name="Ma J."/>
        </authorList>
    </citation>
    <scope>NUCLEOTIDE SEQUENCE [LARGE SCALE GENOMIC DNA]</scope>
    <source>
        <strain evidence="3">CGMCC 1.12702</strain>
    </source>
</reference>
<protein>
    <submittedName>
        <fullName evidence="2">Alpha/beta fold hydrolase</fullName>
    </submittedName>
</protein>
<evidence type="ECO:0000313" key="3">
    <source>
        <dbReference type="Proteomes" id="UP001597400"/>
    </source>
</evidence>
<dbReference type="RefSeq" id="WP_380931131.1">
    <property type="nucleotide sequence ID" value="NZ_JBHUGS010000004.1"/>
</dbReference>
<accession>A0ABW4TZB5</accession>
<organism evidence="2 3">
    <name type="scientific">Sphingomonas arantia</name>
    <dbReference type="NCBI Taxonomy" id="1460676"/>
    <lineage>
        <taxon>Bacteria</taxon>
        <taxon>Pseudomonadati</taxon>
        <taxon>Pseudomonadota</taxon>
        <taxon>Alphaproteobacteria</taxon>
        <taxon>Sphingomonadales</taxon>
        <taxon>Sphingomonadaceae</taxon>
        <taxon>Sphingomonas</taxon>
    </lineage>
</organism>
<dbReference type="InterPro" id="IPR000073">
    <property type="entry name" value="AB_hydrolase_1"/>
</dbReference>